<proteinExistence type="predicted"/>
<reference evidence="1" key="1">
    <citation type="submission" date="2014-11" db="EMBL/GenBank/DDBJ databases">
        <authorList>
            <person name="Amaro Gonzalez C."/>
        </authorList>
    </citation>
    <scope>NUCLEOTIDE SEQUENCE</scope>
</reference>
<organism evidence="1">
    <name type="scientific">Anguilla anguilla</name>
    <name type="common">European freshwater eel</name>
    <name type="synonym">Muraena anguilla</name>
    <dbReference type="NCBI Taxonomy" id="7936"/>
    <lineage>
        <taxon>Eukaryota</taxon>
        <taxon>Metazoa</taxon>
        <taxon>Chordata</taxon>
        <taxon>Craniata</taxon>
        <taxon>Vertebrata</taxon>
        <taxon>Euteleostomi</taxon>
        <taxon>Actinopterygii</taxon>
        <taxon>Neopterygii</taxon>
        <taxon>Teleostei</taxon>
        <taxon>Anguilliformes</taxon>
        <taxon>Anguillidae</taxon>
        <taxon>Anguilla</taxon>
    </lineage>
</organism>
<accession>A0A0E9S386</accession>
<name>A0A0E9S386_ANGAN</name>
<sequence length="25" mass="2796">MKVLEKSRYKRYVGDSGLGGKPAKK</sequence>
<protein>
    <submittedName>
        <fullName evidence="1">Uncharacterized protein</fullName>
    </submittedName>
</protein>
<reference evidence="1" key="2">
    <citation type="journal article" date="2015" name="Fish Shellfish Immunol.">
        <title>Early steps in the European eel (Anguilla anguilla)-Vibrio vulnificus interaction in the gills: Role of the RtxA13 toxin.</title>
        <authorList>
            <person name="Callol A."/>
            <person name="Pajuelo D."/>
            <person name="Ebbesson L."/>
            <person name="Teles M."/>
            <person name="MacKenzie S."/>
            <person name="Amaro C."/>
        </authorList>
    </citation>
    <scope>NUCLEOTIDE SEQUENCE</scope>
</reference>
<evidence type="ECO:0000313" key="1">
    <source>
        <dbReference type="EMBL" id="JAH34988.1"/>
    </source>
</evidence>
<dbReference type="EMBL" id="GBXM01073589">
    <property type="protein sequence ID" value="JAH34988.1"/>
    <property type="molecule type" value="Transcribed_RNA"/>
</dbReference>
<dbReference type="AlphaFoldDB" id="A0A0E9S386"/>